<comment type="subcellular location">
    <subcellularLocation>
        <location evidence="1">Vacuole membrane</location>
        <topology evidence="1">Multi-pass membrane protein</topology>
    </subcellularLocation>
</comment>
<keyword evidence="3 6" id="KW-0812">Transmembrane</keyword>
<dbReference type="CDD" id="cd14474">
    <property type="entry name" value="SPX_YDR089W"/>
    <property type="match status" value="1"/>
</dbReference>
<evidence type="ECO:0000256" key="1">
    <source>
        <dbReference type="ARBA" id="ARBA00004128"/>
    </source>
</evidence>
<evidence type="ECO:0000313" key="8">
    <source>
        <dbReference type="EMBL" id="TQV92031.1"/>
    </source>
</evidence>
<comment type="caution">
    <text evidence="8">The sequence shown here is derived from an EMBL/GenBank/DDBJ whole genome shotgun (WGS) entry which is preliminary data.</text>
</comment>
<feature type="transmembrane region" description="Helical" evidence="6">
    <location>
        <begin position="448"/>
        <end position="469"/>
    </location>
</feature>
<organism evidence="8 9">
    <name type="scientific">Cordyceps javanica</name>
    <dbReference type="NCBI Taxonomy" id="43265"/>
    <lineage>
        <taxon>Eukaryota</taxon>
        <taxon>Fungi</taxon>
        <taxon>Dikarya</taxon>
        <taxon>Ascomycota</taxon>
        <taxon>Pezizomycotina</taxon>
        <taxon>Sordariomycetes</taxon>
        <taxon>Hypocreomycetidae</taxon>
        <taxon>Hypocreales</taxon>
        <taxon>Cordycipitaceae</taxon>
        <taxon>Cordyceps</taxon>
    </lineage>
</organism>
<dbReference type="Proteomes" id="UP000315783">
    <property type="component" value="Unassembled WGS sequence"/>
</dbReference>
<dbReference type="STRING" id="43265.A0A545VR40"/>
<dbReference type="EMBL" id="SPUK01000016">
    <property type="protein sequence ID" value="TQV92031.1"/>
    <property type="molecule type" value="Genomic_DNA"/>
</dbReference>
<evidence type="ECO:0000313" key="9">
    <source>
        <dbReference type="Proteomes" id="UP000315783"/>
    </source>
</evidence>
<evidence type="ECO:0000256" key="3">
    <source>
        <dbReference type="ARBA" id="ARBA00022692"/>
    </source>
</evidence>
<reference evidence="8 9" key="1">
    <citation type="journal article" date="2019" name="Appl. Microbiol. Biotechnol.">
        <title>Genome sequence of Isaria javanica and comparative genome analysis insights into family S53 peptidase evolution in fungal entomopathogens.</title>
        <authorList>
            <person name="Lin R."/>
            <person name="Zhang X."/>
            <person name="Xin B."/>
            <person name="Zou M."/>
            <person name="Gao Y."/>
            <person name="Qin F."/>
            <person name="Hu Q."/>
            <person name="Xie B."/>
            <person name="Cheng X."/>
        </authorList>
    </citation>
    <scope>NUCLEOTIDE SEQUENCE [LARGE SCALE GENOMIC DNA]</scope>
    <source>
        <strain evidence="8 9">IJ1G</strain>
    </source>
</reference>
<gene>
    <name evidence="8" type="ORF">IF1G_09103</name>
</gene>
<evidence type="ECO:0000259" key="7">
    <source>
        <dbReference type="PROSITE" id="PS51382"/>
    </source>
</evidence>
<name>A0A545VR40_9HYPO</name>
<evidence type="ECO:0000256" key="2">
    <source>
        <dbReference type="ARBA" id="ARBA00022554"/>
    </source>
</evidence>
<dbReference type="GO" id="GO:0005774">
    <property type="term" value="C:vacuolar membrane"/>
    <property type="evidence" value="ECO:0007669"/>
    <property type="project" value="UniProtKB-SubCell"/>
</dbReference>
<dbReference type="PANTHER" id="PTHR46140:SF1">
    <property type="entry name" value="VACUOLAR TRANSPORTER CHAPERONE COMPLEX SUBUNIT 4-RELATED"/>
    <property type="match status" value="1"/>
</dbReference>
<dbReference type="GO" id="GO:0006799">
    <property type="term" value="P:polyphosphate biosynthetic process"/>
    <property type="evidence" value="ECO:0007669"/>
    <property type="project" value="UniProtKB-ARBA"/>
</dbReference>
<dbReference type="InterPro" id="IPR051572">
    <property type="entry name" value="VTC_Complex_Subunit"/>
</dbReference>
<proteinExistence type="predicted"/>
<feature type="transmembrane region" description="Helical" evidence="6">
    <location>
        <begin position="378"/>
        <end position="402"/>
    </location>
</feature>
<dbReference type="OrthoDB" id="5588846at2759"/>
<accession>A0A545VR40</accession>
<dbReference type="InterPro" id="IPR004331">
    <property type="entry name" value="SPX_dom"/>
</dbReference>
<keyword evidence="9" id="KW-1185">Reference proteome</keyword>
<keyword evidence="2" id="KW-0926">Vacuole</keyword>
<sequence length="472" mass="52706">MKYGEQLERESAPQWSLHNLDYNSLKHEIKMHTTRDQATAMVIPGYEDPALAKFENALFAELCRQHDRVDLFVSSKADEIFRRMEHLETNTNRWIQKYDQEPPSHTLALKRQRRFAKYERELLHCGDDIYALERFSKAQVTAFRKILKKYRKWTGSTALHARFNDQVLSSFKSFTRRDFAPLRHRHSEILAGLRHAAPAISEPSSPSSVELPPSPASTAVHVSRVSFDPLPPAAAPAAAAAAAPQQQQQPKYWNEYDDGSEAGDEGYAIYINPDQDTSFPGMGYVNAIVTMPYEKIRGWFKLRDQRERRPLLGDDRLPSACGGSGSGGYYSSTAHTDSDEEAGYSSSDGIPTEGYATHYAAALPSIDEQHMRRYRERVLVWGTVAAFAAAYVLMGVAALLISAGKRRLRVEVDVGVTVGVMVSLFCSCAGLGMTLYRRHTPSLPARLAVWLSFTASCLINGMLLILVVGNTP</sequence>
<evidence type="ECO:0000256" key="5">
    <source>
        <dbReference type="ARBA" id="ARBA00023136"/>
    </source>
</evidence>
<keyword evidence="4 6" id="KW-1133">Transmembrane helix</keyword>
<feature type="domain" description="SPX" evidence="7">
    <location>
        <begin position="1"/>
        <end position="164"/>
    </location>
</feature>
<protein>
    <submittedName>
        <fullName evidence="8">SPX domain-containing protein</fullName>
    </submittedName>
</protein>
<evidence type="ECO:0000256" key="6">
    <source>
        <dbReference type="SAM" id="Phobius"/>
    </source>
</evidence>
<dbReference type="AlphaFoldDB" id="A0A545VR40"/>
<keyword evidence="5 6" id="KW-0472">Membrane</keyword>
<evidence type="ECO:0000256" key="4">
    <source>
        <dbReference type="ARBA" id="ARBA00022989"/>
    </source>
</evidence>
<dbReference type="PROSITE" id="PS51382">
    <property type="entry name" value="SPX"/>
    <property type="match status" value="1"/>
</dbReference>
<feature type="transmembrane region" description="Helical" evidence="6">
    <location>
        <begin position="414"/>
        <end position="436"/>
    </location>
</feature>
<dbReference type="PANTHER" id="PTHR46140">
    <property type="entry name" value="VACUOLAR TRANSPORTER CHAPERONE 1-RELATED"/>
    <property type="match status" value="1"/>
</dbReference>